<organism evidence="2 3">
    <name type="scientific">Sphaerisporangium rhizosphaerae</name>
    <dbReference type="NCBI Taxonomy" id="2269375"/>
    <lineage>
        <taxon>Bacteria</taxon>
        <taxon>Bacillati</taxon>
        <taxon>Actinomycetota</taxon>
        <taxon>Actinomycetes</taxon>
        <taxon>Streptosporangiales</taxon>
        <taxon>Streptosporangiaceae</taxon>
        <taxon>Sphaerisporangium</taxon>
    </lineage>
</organism>
<keyword evidence="3" id="KW-1185">Reference proteome</keyword>
<feature type="region of interest" description="Disordered" evidence="1">
    <location>
        <begin position="117"/>
        <end position="236"/>
    </location>
</feature>
<evidence type="ECO:0000256" key="1">
    <source>
        <dbReference type="SAM" id="MobiDB-lite"/>
    </source>
</evidence>
<comment type="caution">
    <text evidence="2">The sequence shown here is derived from an EMBL/GenBank/DDBJ whole genome shotgun (WGS) entry which is preliminary data.</text>
</comment>
<feature type="compositionally biased region" description="Acidic residues" evidence="1">
    <location>
        <begin position="203"/>
        <end position="212"/>
    </location>
</feature>
<reference evidence="3" key="1">
    <citation type="journal article" date="2019" name="Int. J. Syst. Evol. Microbiol.">
        <title>The Global Catalogue of Microorganisms (GCM) 10K type strain sequencing project: providing services to taxonomists for standard genome sequencing and annotation.</title>
        <authorList>
            <consortium name="The Broad Institute Genomics Platform"/>
            <consortium name="The Broad Institute Genome Sequencing Center for Infectious Disease"/>
            <person name="Wu L."/>
            <person name="Ma J."/>
        </authorList>
    </citation>
    <scope>NUCLEOTIDE SEQUENCE [LARGE SCALE GENOMIC DNA]</scope>
    <source>
        <strain evidence="3">CECT 7649</strain>
    </source>
</reference>
<dbReference type="Proteomes" id="UP001596496">
    <property type="component" value="Unassembled WGS sequence"/>
</dbReference>
<gene>
    <name evidence="2" type="ORF">ACFQSB_39730</name>
</gene>
<feature type="compositionally biased region" description="Low complexity" evidence="1">
    <location>
        <begin position="117"/>
        <end position="130"/>
    </location>
</feature>
<sequence>MTGGLKVALAVALGYFLGRHRRFKLAVALGVAGATGKLGGARGNLIEQGLKLASSSPELEKIVNSVRGELFEAGKAAAKAAASRQVSSLSTKLQDRAEALQHAANVAAGLEEEVTGTAGEAAKTAKGGVTSLRERAAGGLRTARSRVRRPAERAPEEDLEEEEPYEEDFEEQDEYEEEPPPRRRPPQDRGRPAGRDTRRPAREEEEPEDDDEPRPRGRVVRDQPPPRSRPVHRTRG</sequence>
<dbReference type="RefSeq" id="WP_380832489.1">
    <property type="nucleotide sequence ID" value="NZ_JBHTCG010000064.1"/>
</dbReference>
<feature type="compositionally biased region" description="Basic and acidic residues" evidence="1">
    <location>
        <begin position="179"/>
        <end position="202"/>
    </location>
</feature>
<evidence type="ECO:0000313" key="3">
    <source>
        <dbReference type="Proteomes" id="UP001596496"/>
    </source>
</evidence>
<evidence type="ECO:0000313" key="2">
    <source>
        <dbReference type="EMBL" id="MFC7388392.1"/>
    </source>
</evidence>
<protein>
    <submittedName>
        <fullName evidence="2">Uncharacterized protein</fullName>
    </submittedName>
</protein>
<accession>A0ABW2PH17</accession>
<name>A0ABW2PH17_9ACTN</name>
<proteinExistence type="predicted"/>
<dbReference type="EMBL" id="JBHTCG010000064">
    <property type="protein sequence ID" value="MFC7388392.1"/>
    <property type="molecule type" value="Genomic_DNA"/>
</dbReference>
<feature type="compositionally biased region" description="Acidic residues" evidence="1">
    <location>
        <begin position="157"/>
        <end position="178"/>
    </location>
</feature>